<evidence type="ECO:0000313" key="3">
    <source>
        <dbReference type="Proteomes" id="UP000263098"/>
    </source>
</evidence>
<proteinExistence type="predicted"/>
<feature type="domain" description="Reverse transcriptase" evidence="1">
    <location>
        <begin position="1"/>
        <end position="337"/>
    </location>
</feature>
<dbReference type="EMBL" id="DPVG01000185">
    <property type="protein sequence ID" value="HCK24135.1"/>
    <property type="molecule type" value="Genomic_DNA"/>
</dbReference>
<dbReference type="CDD" id="cd01646">
    <property type="entry name" value="RT_Bac_retron_I"/>
    <property type="match status" value="1"/>
</dbReference>
<comment type="caution">
    <text evidence="2">The sequence shown here is derived from an EMBL/GenBank/DDBJ whole genome shotgun (WGS) entry which is preliminary data.</text>
</comment>
<dbReference type="InterPro" id="IPR000477">
    <property type="entry name" value="RT_dom"/>
</dbReference>
<gene>
    <name evidence="2" type="ORF">DHW31_04995</name>
</gene>
<organism evidence="2 3">
    <name type="scientific">Bacteroides graminisolvens</name>
    <dbReference type="NCBI Taxonomy" id="477666"/>
    <lineage>
        <taxon>Bacteria</taxon>
        <taxon>Pseudomonadati</taxon>
        <taxon>Bacteroidota</taxon>
        <taxon>Bacteroidia</taxon>
        <taxon>Bacteroidales</taxon>
        <taxon>Bacteroidaceae</taxon>
        <taxon>Bacteroides</taxon>
    </lineage>
</organism>
<dbReference type="AlphaFoldDB" id="A0A3D2SD03"/>
<sequence length="557" mass="65405">MNLPQRHRQETERLIKELTSTTEGKKKVEDWILEEGYYPEPYVLPPCFKISDFELQQEKFEKKDYTDKNWQSEKLATISFPKTGLIQRVFGIIHPHRYHDIVWELINDWDKLLSILFNPDNEIYSYSFPIALTINKQGKLRSGRMIYEFLEMAEKDLVAEAYKYKQLTKIDITNFYNSVYTHTIAWAWCGDRYKALADSNFSYTGSRIDKLIQYSNDKRTNGIPVGPLLSDLIVEIILSERDTFITQKIKGKGIDFLATRFKDDYRILCNSQEESDIIIRIIIDALNEYNLQVNEAKTKTVSLPEGLYRPHSIKYDIFSLRKIPAEKIPFKKFEYTLLKALEIHREHSGTSLLEKFLGELIDNNKKKAIKERLLVEFANPNIPDDAHNYSKVKKKNIMKTISLLMLLKNESSKSLGKVLAIIECLILDEDNKWLLDESYLLDVFLIEIEKSILKNSSFELSWYLYFCYRHNIEFDLLRLLKRLKKEGKISCNPSELEILKNPFIATLRNKFPGKPEGCQNPFGDKKINIEMFKNPEQLKDVFLINYLDVFDRAEPEN</sequence>
<dbReference type="Pfam" id="PF00078">
    <property type="entry name" value="RVT_1"/>
    <property type="match status" value="1"/>
</dbReference>
<reference evidence="2 3" key="1">
    <citation type="journal article" date="2018" name="Nat. Biotechnol.">
        <title>A standardized bacterial taxonomy based on genome phylogeny substantially revises the tree of life.</title>
        <authorList>
            <person name="Parks D.H."/>
            <person name="Chuvochina M."/>
            <person name="Waite D.W."/>
            <person name="Rinke C."/>
            <person name="Skarshewski A."/>
            <person name="Chaumeil P.A."/>
            <person name="Hugenholtz P."/>
        </authorList>
    </citation>
    <scope>NUCLEOTIDE SEQUENCE [LARGE SCALE GENOMIC DNA]</scope>
    <source>
        <strain evidence="2">UBA9667</strain>
    </source>
</reference>
<evidence type="ECO:0000313" key="2">
    <source>
        <dbReference type="EMBL" id="HCK24135.1"/>
    </source>
</evidence>
<accession>A0A3D2SD03</accession>
<dbReference type="Proteomes" id="UP000263098">
    <property type="component" value="Unassembled WGS sequence"/>
</dbReference>
<protein>
    <recommendedName>
        <fullName evidence="1">Reverse transcriptase domain-containing protein</fullName>
    </recommendedName>
</protein>
<dbReference type="PROSITE" id="PS50878">
    <property type="entry name" value="RT_POL"/>
    <property type="match status" value="1"/>
</dbReference>
<evidence type="ECO:0000259" key="1">
    <source>
        <dbReference type="PROSITE" id="PS50878"/>
    </source>
</evidence>
<name>A0A3D2SD03_9BACE</name>